<feature type="compositionally biased region" description="Low complexity" evidence="16">
    <location>
        <begin position="481"/>
        <end position="491"/>
    </location>
</feature>
<dbReference type="UniPathway" id="UPA00322"/>
<feature type="domain" description="Aminotransferase class I/classII large" evidence="17">
    <location>
        <begin position="94"/>
        <end position="443"/>
    </location>
</feature>
<evidence type="ECO:0000256" key="14">
    <source>
        <dbReference type="ARBA" id="ARBA00080230"/>
    </source>
</evidence>
<evidence type="ECO:0000256" key="5">
    <source>
        <dbReference type="ARBA" id="ARBA00022898"/>
    </source>
</evidence>
<dbReference type="CDD" id="cd00609">
    <property type="entry name" value="AAT_like"/>
    <property type="match status" value="2"/>
</dbReference>
<evidence type="ECO:0000313" key="18">
    <source>
        <dbReference type="EMBL" id="TVU30903.1"/>
    </source>
</evidence>
<dbReference type="EMBL" id="RWGY01000011">
    <property type="protein sequence ID" value="TVU30903.1"/>
    <property type="molecule type" value="Genomic_DNA"/>
</dbReference>
<dbReference type="Pfam" id="PF00155">
    <property type="entry name" value="Aminotran_1_2"/>
    <property type="match status" value="2"/>
</dbReference>
<evidence type="ECO:0000256" key="11">
    <source>
        <dbReference type="ARBA" id="ARBA00059319"/>
    </source>
</evidence>
<keyword evidence="4" id="KW-0808">Transferase</keyword>
<dbReference type="Gene3D" id="3.90.1150.10">
    <property type="entry name" value="Aspartate Aminotransferase, domain 1"/>
    <property type="match status" value="2"/>
</dbReference>
<feature type="domain" description="Aminotransferase class I/classII large" evidence="17">
    <location>
        <begin position="621"/>
        <end position="941"/>
    </location>
</feature>
<evidence type="ECO:0000256" key="8">
    <source>
        <dbReference type="ARBA" id="ARBA00025785"/>
    </source>
</evidence>
<comment type="pathway">
    <text evidence="7">Photosynthesis; C4 acid pathway.</text>
</comment>
<comment type="similarity">
    <text evidence="8">Belongs to the class-I pyridoxal-phosphate-dependent aminotransferase family. Alanine aminotransferase subfamily.</text>
</comment>
<dbReference type="EC" id="2.6.1.2" evidence="9"/>
<comment type="subunit">
    <text evidence="2">Homodimer.</text>
</comment>
<protein>
    <recommendedName>
        <fullName evidence="12">Alanine aminotransferase 2</fullName>
        <ecNumber evidence="9">2.6.1.2</ecNumber>
    </recommendedName>
    <alternativeName>
        <fullName evidence="14">Glutamate pyruvate transaminase 2</fullName>
    </alternativeName>
    <alternativeName>
        <fullName evidence="13">Glutamic--alanine transaminase 2</fullName>
    </alternativeName>
    <alternativeName>
        <fullName evidence="15">Glutamic--pyruvic transaminase 2</fullName>
    </alternativeName>
</protein>
<accession>A0A5J9V4M5</accession>
<evidence type="ECO:0000256" key="15">
    <source>
        <dbReference type="ARBA" id="ARBA00082840"/>
    </source>
</evidence>
<dbReference type="Proteomes" id="UP000324897">
    <property type="component" value="Chromosome 1"/>
</dbReference>
<dbReference type="InterPro" id="IPR015422">
    <property type="entry name" value="PyrdxlP-dep_Trfase_small"/>
</dbReference>
<comment type="pathway">
    <text evidence="6">Amino-acid degradation; L-alanine degradation via transaminase pathway; pyruvate from L-alanine: step 1/1.</text>
</comment>
<evidence type="ECO:0000256" key="3">
    <source>
        <dbReference type="ARBA" id="ARBA00022576"/>
    </source>
</evidence>
<proteinExistence type="inferred from homology"/>
<evidence type="ECO:0000256" key="4">
    <source>
        <dbReference type="ARBA" id="ARBA00022679"/>
    </source>
</evidence>
<evidence type="ECO:0000256" key="7">
    <source>
        <dbReference type="ARBA" id="ARBA00025709"/>
    </source>
</evidence>
<evidence type="ECO:0000256" key="13">
    <source>
        <dbReference type="ARBA" id="ARBA00076221"/>
    </source>
</evidence>
<keyword evidence="5" id="KW-0663">Pyridoxal phosphate</keyword>
<sequence length="955" mass="104744">MAAVVAVENLNPKVLKCEYAVRGEIVIHAQRLQQQLQTQPGSLPFEDILYCNIGNPQSLGQQPVTFFREVLALCDHPSLLEKEETKSLFSADAISRAKQILAAIPGRATGAYSHSQGIKGLRDAIAAGIAERDGFPANADDIFITDGASPGVHMMMQLLIRDEKDGILCPIPQYPLYSASIALHGGTLVPYYLDESTGWGLKTSDLKKQLDEARSQGIDVRALVVINPGNPTGQVLAEENQYDIVKFCESEGLVLLADEVYQENVYVDDKKFNSFKKIVRAMGYGEDDLPLVSFQSVSKGYYGECGKRGGYFEITGFSAPVREQVYKIASVNLCSNITGQILASLVMNPPKPGDESYAAYKAEKDGIVESLKRRAKSLEDAFNKLEGFSCNKAEGAMYVFPQIRLPQKAIEAAKAAGKAPDAFYALRLLEATGIVVVPGSGFGQTIETLGFIFYCDVLARLSMSPGHGTSGAQSCHRRTRSLQSSAASRRSMRSSWQSTATKRWNLEIQSILILFEEKKKTDDRAVQPGVSDHRLSIVRFQSHAPRPRAAFCLLVSVVIFGGRGMPSSSSARAALTVDSLNPKVLALVDHLGDSITRRAQRMEEDLATNPGSHSFNEGIEGLRDAIAAGIALRDGFLCNPKDIFLTDGAAPPVHMMMHVLIRDEKDGILSPIPSHSLYTNSLILRGATLVPYYLDESRGWAVSMPELKQQLDGARSKGVSVRGLVVINPSNPTGHVLAEENQREIVEFCRKEDLVLLADEVYQENIYTDEKKFISFKKIARSMGYGEGDISLVSFHSISNGYYGESGRRGGYMEVTGFNSQVKKQVGDESYASYQAERDNIISSFSRCAEAMMCAFNRLEGVTCTKAEGGMFLFPSISLPEKAIAGAEERNTEPDVYYALRLLEATGIVVVPGSVFGQLPGTWHFRCTLPPQEKMSKIISHFTAFHEAFMEEFCD</sequence>
<dbReference type="FunFam" id="3.40.640.10:FF:000012">
    <property type="entry name" value="alanine aminotransferase 2"/>
    <property type="match status" value="2"/>
</dbReference>
<dbReference type="GO" id="GO:0030170">
    <property type="term" value="F:pyridoxal phosphate binding"/>
    <property type="evidence" value="ECO:0007669"/>
    <property type="project" value="InterPro"/>
</dbReference>
<dbReference type="AlphaFoldDB" id="A0A5J9V4M5"/>
<dbReference type="PANTHER" id="PTHR11751">
    <property type="entry name" value="ALANINE AMINOTRANSFERASE"/>
    <property type="match status" value="1"/>
</dbReference>
<evidence type="ECO:0000256" key="12">
    <source>
        <dbReference type="ARBA" id="ARBA00074121"/>
    </source>
</evidence>
<evidence type="ECO:0000256" key="2">
    <source>
        <dbReference type="ARBA" id="ARBA00011738"/>
    </source>
</evidence>
<feature type="region of interest" description="Disordered" evidence="16">
    <location>
        <begin position="468"/>
        <end position="491"/>
    </location>
</feature>
<name>A0A5J9V4M5_9POAL</name>
<keyword evidence="19" id="KW-1185">Reference proteome</keyword>
<evidence type="ECO:0000256" key="9">
    <source>
        <dbReference type="ARBA" id="ARBA00026106"/>
    </source>
</evidence>
<dbReference type="Gramene" id="TVU30903">
    <property type="protein sequence ID" value="TVU30903"/>
    <property type="gene ID" value="EJB05_22556"/>
</dbReference>
<dbReference type="SUPFAM" id="SSF53383">
    <property type="entry name" value="PLP-dependent transferases"/>
    <property type="match status" value="2"/>
</dbReference>
<dbReference type="InterPro" id="IPR045088">
    <property type="entry name" value="ALAT1/2-like"/>
</dbReference>
<dbReference type="UniPathway" id="UPA00528">
    <property type="reaction ID" value="UER00586"/>
</dbReference>
<dbReference type="InterPro" id="IPR015421">
    <property type="entry name" value="PyrdxlP-dep_Trfase_major"/>
</dbReference>
<comment type="catalytic activity">
    <reaction evidence="10">
        <text>L-alanine + 2-oxoglutarate = pyruvate + L-glutamate</text>
        <dbReference type="Rhea" id="RHEA:19453"/>
        <dbReference type="ChEBI" id="CHEBI:15361"/>
        <dbReference type="ChEBI" id="CHEBI:16810"/>
        <dbReference type="ChEBI" id="CHEBI:29985"/>
        <dbReference type="ChEBI" id="CHEBI:57972"/>
        <dbReference type="EC" id="2.6.1.2"/>
    </reaction>
</comment>
<evidence type="ECO:0000256" key="1">
    <source>
        <dbReference type="ARBA" id="ARBA00001933"/>
    </source>
</evidence>
<comment type="cofactor">
    <cofactor evidence="1">
        <name>pyridoxal 5'-phosphate</name>
        <dbReference type="ChEBI" id="CHEBI:597326"/>
    </cofactor>
</comment>
<gene>
    <name evidence="18" type="ORF">EJB05_22556</name>
</gene>
<dbReference type="InterPro" id="IPR004839">
    <property type="entry name" value="Aminotransferase_I/II_large"/>
</dbReference>
<dbReference type="FunFam" id="3.90.1150.10:FF:000151">
    <property type="entry name" value="Alanine aminotransferase 2"/>
    <property type="match status" value="1"/>
</dbReference>
<evidence type="ECO:0000313" key="19">
    <source>
        <dbReference type="Proteomes" id="UP000324897"/>
    </source>
</evidence>
<dbReference type="GO" id="GO:0004021">
    <property type="term" value="F:L-alanine:2-oxoglutarate aminotransferase activity"/>
    <property type="evidence" value="ECO:0007669"/>
    <property type="project" value="UniProtKB-EC"/>
</dbReference>
<dbReference type="GO" id="GO:0042853">
    <property type="term" value="P:L-alanine catabolic process"/>
    <property type="evidence" value="ECO:0007669"/>
    <property type="project" value="UniProtKB-UniPathway"/>
</dbReference>
<organism evidence="18 19">
    <name type="scientific">Eragrostis curvula</name>
    <name type="common">weeping love grass</name>
    <dbReference type="NCBI Taxonomy" id="38414"/>
    <lineage>
        <taxon>Eukaryota</taxon>
        <taxon>Viridiplantae</taxon>
        <taxon>Streptophyta</taxon>
        <taxon>Embryophyta</taxon>
        <taxon>Tracheophyta</taxon>
        <taxon>Spermatophyta</taxon>
        <taxon>Magnoliopsida</taxon>
        <taxon>Liliopsida</taxon>
        <taxon>Poales</taxon>
        <taxon>Poaceae</taxon>
        <taxon>PACMAD clade</taxon>
        <taxon>Chloridoideae</taxon>
        <taxon>Eragrostideae</taxon>
        <taxon>Eragrostidinae</taxon>
        <taxon>Eragrostis</taxon>
    </lineage>
</organism>
<dbReference type="FunFam" id="3.90.1150.10:FF:000140">
    <property type="entry name" value="alanine aminotransferase 1"/>
    <property type="match status" value="2"/>
</dbReference>
<dbReference type="Gene3D" id="1.10.287.1970">
    <property type="match status" value="1"/>
</dbReference>
<dbReference type="FunFam" id="1.10.287.1970:FF:000001">
    <property type="entry name" value="Alanine aminotransferase 2"/>
    <property type="match status" value="1"/>
</dbReference>
<evidence type="ECO:0000256" key="6">
    <source>
        <dbReference type="ARBA" id="ARBA00025708"/>
    </source>
</evidence>
<reference evidence="18 19" key="1">
    <citation type="journal article" date="2019" name="Sci. Rep.">
        <title>A high-quality genome of Eragrostis curvula grass provides insights into Poaceae evolution and supports new strategies to enhance forage quality.</title>
        <authorList>
            <person name="Carballo J."/>
            <person name="Santos B.A.C.M."/>
            <person name="Zappacosta D."/>
            <person name="Garbus I."/>
            <person name="Selva J.P."/>
            <person name="Gallo C.A."/>
            <person name="Diaz A."/>
            <person name="Albertini E."/>
            <person name="Caccamo M."/>
            <person name="Echenique V."/>
        </authorList>
    </citation>
    <scope>NUCLEOTIDE SEQUENCE [LARGE SCALE GENOMIC DNA]</scope>
    <source>
        <strain evidence="19">cv. Victoria</strain>
        <tissue evidence="18">Leaf</tissue>
    </source>
</reference>
<evidence type="ECO:0000256" key="10">
    <source>
        <dbReference type="ARBA" id="ARBA00047412"/>
    </source>
</evidence>
<dbReference type="Gene3D" id="3.40.640.10">
    <property type="entry name" value="Type I PLP-dependent aspartate aminotransferase-like (Major domain)"/>
    <property type="match status" value="2"/>
</dbReference>
<keyword evidence="3" id="KW-0032">Aminotransferase</keyword>
<evidence type="ECO:0000259" key="17">
    <source>
        <dbReference type="Pfam" id="PF00155"/>
    </source>
</evidence>
<comment type="function">
    <text evidence="11">Transfer of C3 units between the cytosol of mesophyll and bundle sheath cells to maintain a nitrogen-carbon balance in the C4-dicarboxylic pathway.</text>
</comment>
<evidence type="ECO:0000256" key="16">
    <source>
        <dbReference type="SAM" id="MobiDB-lite"/>
    </source>
</evidence>
<dbReference type="OrthoDB" id="1732682at2759"/>
<dbReference type="InterPro" id="IPR015424">
    <property type="entry name" value="PyrdxlP-dep_Trfase"/>
</dbReference>
<dbReference type="PANTHER" id="PTHR11751:SF479">
    <property type="entry name" value="ALANINE TRANSAMINASE"/>
    <property type="match status" value="1"/>
</dbReference>
<comment type="caution">
    <text evidence="18">The sequence shown here is derived from an EMBL/GenBank/DDBJ whole genome shotgun (WGS) entry which is preliminary data.</text>
</comment>